<name>A0A4R2NYP8_RHOAD</name>
<comment type="pathway">
    <text evidence="1">Cofactor biosynthesis; tetrahydrofolate biosynthesis; 2-amino-4-hydroxy-6-hydroxymethyl-7,8-dihydropteridine diphosphate from 7,8-dihydroneopterin triphosphate: step 4/4.</text>
</comment>
<dbReference type="AlphaFoldDB" id="A0A4R2NYP8"/>
<keyword evidence="6" id="KW-0547">Nucleotide-binding</keyword>
<protein>
    <recommendedName>
        <fullName evidence="4">2-amino-4-hydroxy-6-hydroxymethyldihydropteridine pyrophosphokinase</fullName>
        <ecNumber evidence="3">2.7.6.3</ecNumber>
    </recommendedName>
    <alternativeName>
        <fullName evidence="11">6-hydroxymethyl-7,8-dihydropterin pyrophosphokinase</fullName>
    </alternativeName>
    <alternativeName>
        <fullName evidence="12">7,8-dihydro-6-hydroxymethylpterin-pyrophosphokinase</fullName>
    </alternativeName>
</protein>
<dbReference type="GO" id="GO:0005524">
    <property type="term" value="F:ATP binding"/>
    <property type="evidence" value="ECO:0007669"/>
    <property type="project" value="UniProtKB-KW"/>
</dbReference>
<evidence type="ECO:0000256" key="2">
    <source>
        <dbReference type="ARBA" id="ARBA00005810"/>
    </source>
</evidence>
<keyword evidence="7 14" id="KW-0418">Kinase</keyword>
<dbReference type="PANTHER" id="PTHR43071:SF1">
    <property type="entry name" value="2-AMINO-4-HYDROXY-6-HYDROXYMETHYLDIHYDROPTERIDINE PYROPHOSPHOKINASE"/>
    <property type="match status" value="1"/>
</dbReference>
<reference evidence="14 15" key="1">
    <citation type="submission" date="2019-03" db="EMBL/GenBank/DDBJ databases">
        <title>Genomic Encyclopedia of Type Strains, Phase IV (KMG-IV): sequencing the most valuable type-strain genomes for metagenomic binning, comparative biology and taxonomic classification.</title>
        <authorList>
            <person name="Goeker M."/>
        </authorList>
    </citation>
    <scope>NUCLEOTIDE SEQUENCE [LARGE SCALE GENOMIC DNA]</scope>
    <source>
        <strain evidence="14 15">DSM 2781</strain>
    </source>
</reference>
<keyword evidence="15" id="KW-1185">Reference proteome</keyword>
<evidence type="ECO:0000256" key="7">
    <source>
        <dbReference type="ARBA" id="ARBA00022777"/>
    </source>
</evidence>
<organism evidence="14 15">
    <name type="scientific">Rhodovulum adriaticum</name>
    <name type="common">Rhodopseudomonas adriatica</name>
    <dbReference type="NCBI Taxonomy" id="35804"/>
    <lineage>
        <taxon>Bacteria</taxon>
        <taxon>Pseudomonadati</taxon>
        <taxon>Pseudomonadota</taxon>
        <taxon>Alphaproteobacteria</taxon>
        <taxon>Rhodobacterales</taxon>
        <taxon>Paracoccaceae</taxon>
        <taxon>Rhodovulum</taxon>
    </lineage>
</organism>
<dbReference type="NCBIfam" id="TIGR01498">
    <property type="entry name" value="folK"/>
    <property type="match status" value="1"/>
</dbReference>
<evidence type="ECO:0000313" key="14">
    <source>
        <dbReference type="EMBL" id="TCP27413.1"/>
    </source>
</evidence>
<dbReference type="InterPro" id="IPR035907">
    <property type="entry name" value="Hppk_sf"/>
</dbReference>
<dbReference type="EC" id="2.7.6.3" evidence="3"/>
<keyword evidence="5" id="KW-0808">Transferase</keyword>
<evidence type="ECO:0000256" key="3">
    <source>
        <dbReference type="ARBA" id="ARBA00013253"/>
    </source>
</evidence>
<evidence type="ECO:0000256" key="8">
    <source>
        <dbReference type="ARBA" id="ARBA00022840"/>
    </source>
</evidence>
<feature type="domain" description="7,8-dihydro-6-hydroxymethylpterin-pyrophosphokinase" evidence="13">
    <location>
        <begin position="101"/>
        <end position="112"/>
    </location>
</feature>
<keyword evidence="8" id="KW-0067">ATP-binding</keyword>
<dbReference type="InterPro" id="IPR000550">
    <property type="entry name" value="Hppk"/>
</dbReference>
<dbReference type="EMBL" id="SLXL01000001">
    <property type="protein sequence ID" value="TCP27413.1"/>
    <property type="molecule type" value="Genomic_DNA"/>
</dbReference>
<keyword evidence="9" id="KW-0289">Folate biosynthesis</keyword>
<evidence type="ECO:0000256" key="10">
    <source>
        <dbReference type="ARBA" id="ARBA00029409"/>
    </source>
</evidence>
<evidence type="ECO:0000256" key="11">
    <source>
        <dbReference type="ARBA" id="ARBA00029766"/>
    </source>
</evidence>
<dbReference type="GO" id="GO:0046654">
    <property type="term" value="P:tetrahydrofolate biosynthetic process"/>
    <property type="evidence" value="ECO:0007669"/>
    <property type="project" value="UniProtKB-UniPathway"/>
</dbReference>
<evidence type="ECO:0000256" key="6">
    <source>
        <dbReference type="ARBA" id="ARBA00022741"/>
    </source>
</evidence>
<dbReference type="GO" id="GO:0016301">
    <property type="term" value="F:kinase activity"/>
    <property type="evidence" value="ECO:0007669"/>
    <property type="project" value="UniProtKB-KW"/>
</dbReference>
<comment type="caution">
    <text evidence="14">The sequence shown here is derived from an EMBL/GenBank/DDBJ whole genome shotgun (WGS) entry which is preliminary data.</text>
</comment>
<dbReference type="CDD" id="cd00483">
    <property type="entry name" value="HPPK"/>
    <property type="match status" value="1"/>
</dbReference>
<evidence type="ECO:0000259" key="13">
    <source>
        <dbReference type="PROSITE" id="PS00794"/>
    </source>
</evidence>
<evidence type="ECO:0000256" key="12">
    <source>
        <dbReference type="ARBA" id="ARBA00033413"/>
    </source>
</evidence>
<dbReference type="Proteomes" id="UP000295733">
    <property type="component" value="Unassembled WGS sequence"/>
</dbReference>
<dbReference type="UniPathway" id="UPA00077">
    <property type="reaction ID" value="UER00155"/>
</dbReference>
<dbReference type="PANTHER" id="PTHR43071">
    <property type="entry name" value="2-AMINO-4-HYDROXY-6-HYDROXYMETHYLDIHYDROPTERIDINE PYROPHOSPHOKINASE"/>
    <property type="match status" value="1"/>
</dbReference>
<comment type="function">
    <text evidence="10">Catalyzes the transfer of pyrophosphate from adenosine triphosphate (ATP) to 6-hydroxymethyl-7,8-dihydropterin, an enzymatic step in folate biosynthesis pathway.</text>
</comment>
<proteinExistence type="inferred from homology"/>
<dbReference type="GO" id="GO:0046656">
    <property type="term" value="P:folic acid biosynthetic process"/>
    <property type="evidence" value="ECO:0007669"/>
    <property type="project" value="UniProtKB-KW"/>
</dbReference>
<gene>
    <name evidence="14" type="ORF">EV656_101319</name>
</gene>
<evidence type="ECO:0000256" key="1">
    <source>
        <dbReference type="ARBA" id="ARBA00005051"/>
    </source>
</evidence>
<evidence type="ECO:0000256" key="4">
    <source>
        <dbReference type="ARBA" id="ARBA00016218"/>
    </source>
</evidence>
<dbReference type="PROSITE" id="PS00794">
    <property type="entry name" value="HPPK"/>
    <property type="match status" value="1"/>
</dbReference>
<evidence type="ECO:0000256" key="9">
    <source>
        <dbReference type="ARBA" id="ARBA00022909"/>
    </source>
</evidence>
<sequence>MLQRRNLHKTYTKGLIALGANVASPAGSPAETLAAALSGLDGEGMRITAVSRFYRTPCMPAGAGPDFVNAVAAIETTLPPAAVLARLHEVEAAFGRTRTVRWAARTLDLDLLDLGGTVLPDADTQTAWRTLPPEAQAQHAPPALILPHPRLQDRAFVLVPLAEVAPDWQHPILGMTAQQMLQVLPDSEKAPILPIFGPWADLSALVKAFDSQ</sequence>
<dbReference type="GO" id="GO:0003848">
    <property type="term" value="F:2-amino-4-hydroxy-6-hydroxymethyldihydropteridine diphosphokinase activity"/>
    <property type="evidence" value="ECO:0007669"/>
    <property type="project" value="UniProtKB-EC"/>
</dbReference>
<comment type="similarity">
    <text evidence="2">Belongs to the HPPK family.</text>
</comment>
<dbReference type="RefSeq" id="WP_322790429.1">
    <property type="nucleotide sequence ID" value="NZ_NRRP01000005.1"/>
</dbReference>
<dbReference type="SUPFAM" id="SSF55083">
    <property type="entry name" value="6-hydroxymethyl-7,8-dihydropterin pyrophosphokinase, HPPK"/>
    <property type="match status" value="1"/>
</dbReference>
<accession>A0A4R2NYP8</accession>
<dbReference type="Gene3D" id="3.30.70.560">
    <property type="entry name" value="7,8-Dihydro-6-hydroxymethylpterin-pyrophosphokinase HPPK"/>
    <property type="match status" value="1"/>
</dbReference>
<evidence type="ECO:0000313" key="15">
    <source>
        <dbReference type="Proteomes" id="UP000295733"/>
    </source>
</evidence>
<evidence type="ECO:0000256" key="5">
    <source>
        <dbReference type="ARBA" id="ARBA00022679"/>
    </source>
</evidence>
<dbReference type="Pfam" id="PF01288">
    <property type="entry name" value="HPPK"/>
    <property type="match status" value="1"/>
</dbReference>